<name>K1W7B5_TRIAC</name>
<feature type="compositionally biased region" description="Pro residues" evidence="1">
    <location>
        <begin position="373"/>
        <end position="405"/>
    </location>
</feature>
<evidence type="ECO:0000259" key="2">
    <source>
        <dbReference type="Pfam" id="PF03847"/>
    </source>
</evidence>
<feature type="compositionally biased region" description="Low complexity" evidence="1">
    <location>
        <begin position="357"/>
        <end position="372"/>
    </location>
</feature>
<dbReference type="STRING" id="1220162.K1W7B5"/>
<accession>K1W7B5</accession>
<dbReference type="OrthoDB" id="2193432at2759"/>
<dbReference type="Gene3D" id="1.10.20.10">
    <property type="entry name" value="Histone, subunit A"/>
    <property type="match status" value="1"/>
</dbReference>
<evidence type="ECO:0000313" key="4">
    <source>
        <dbReference type="Proteomes" id="UP000006757"/>
    </source>
</evidence>
<evidence type="ECO:0000256" key="1">
    <source>
        <dbReference type="SAM" id="MobiDB-lite"/>
    </source>
</evidence>
<dbReference type="PANTHER" id="PTHR10492">
    <property type="match status" value="1"/>
</dbReference>
<dbReference type="GO" id="GO:0046982">
    <property type="term" value="F:protein heterodimerization activity"/>
    <property type="evidence" value="ECO:0007669"/>
    <property type="project" value="InterPro"/>
</dbReference>
<feature type="compositionally biased region" description="Low complexity" evidence="1">
    <location>
        <begin position="160"/>
        <end position="222"/>
    </location>
</feature>
<protein>
    <recommendedName>
        <fullName evidence="2">Transcription initiation factor TFIID subunit 12 domain-containing protein</fullName>
    </recommendedName>
</protein>
<dbReference type="CDD" id="cd07981">
    <property type="entry name" value="HFD_TAF12"/>
    <property type="match status" value="1"/>
</dbReference>
<dbReference type="InterPro" id="IPR003228">
    <property type="entry name" value="TFIID_TAF12_dom"/>
</dbReference>
<dbReference type="AlphaFoldDB" id="K1W7B5"/>
<dbReference type="InterPro" id="IPR009072">
    <property type="entry name" value="Histone-fold"/>
</dbReference>
<dbReference type="HOGENOM" id="CLU_526965_0_0_1"/>
<organism evidence="3 4">
    <name type="scientific">Trichosporon asahii var. asahii (strain CBS 8904)</name>
    <name type="common">Yeast</name>
    <dbReference type="NCBI Taxonomy" id="1220162"/>
    <lineage>
        <taxon>Eukaryota</taxon>
        <taxon>Fungi</taxon>
        <taxon>Dikarya</taxon>
        <taxon>Basidiomycota</taxon>
        <taxon>Agaricomycotina</taxon>
        <taxon>Tremellomycetes</taxon>
        <taxon>Trichosporonales</taxon>
        <taxon>Trichosporonaceae</taxon>
        <taxon>Trichosporon</taxon>
    </lineage>
</organism>
<reference evidence="3 4" key="1">
    <citation type="journal article" date="2012" name="Eukaryot. Cell">
        <title>Genome sequence of the Trichosporon asahii environmental strain CBS 8904.</title>
        <authorList>
            <person name="Yang R.Y."/>
            <person name="Li H.T."/>
            <person name="Zhu H."/>
            <person name="Zhou G.P."/>
            <person name="Wang M."/>
            <person name="Wang L."/>
        </authorList>
    </citation>
    <scope>NUCLEOTIDE SEQUENCE [LARGE SCALE GENOMIC DNA]</scope>
    <source>
        <strain evidence="3 4">CBS 8904</strain>
    </source>
</reference>
<dbReference type="GO" id="GO:0006352">
    <property type="term" value="P:DNA-templated transcription initiation"/>
    <property type="evidence" value="ECO:0007669"/>
    <property type="project" value="InterPro"/>
</dbReference>
<sequence>MSARPSPAGSPAPRPPPINLEGIYANIPILINRVRNGQLNANQIPPIILTLSIPPAQRHPKHRTNAQLRNLLANHAKDIIVFHARLGKPNPLLSLPDVLNPTKKVGNNEAITTEALFLQSVAAGMNQAKNIRADPAFVTAMAAKQAALRNQQVRPPAPAAQPAAPAAQQQQAAAAQAAATTAGTASPAAAPGTASPANASPASTPAATPAATPTAAPAAPSPLGASMLHGPCGSHNPNSPCMVQQPDGSKRCRFRYPRPFQEFTQFDEDSYPTYRRRENGRVYSDPAKANGFAYTNRWVVPHNKFLTAKYNAHINVEIASTLTAVKYLFKRFETEPGLKQRFLSSYTFYQRRSQANAARAAQPASGQASPTTSAPPTPTAQPAPAPPPPAPVRQPSPPKVIPPEPEGPRRKRKLREYMKETAPHLQLELGMDDVFGEILDSLVDTATKDAIRLAAHRKSSRVELKDMALVLENYHDLVVDGFNVQVPKKVHVEPERKGRGVVMRRGAAATAGKKDDE</sequence>
<dbReference type="Pfam" id="PF03847">
    <property type="entry name" value="TFIID_20kDa"/>
    <property type="match status" value="1"/>
</dbReference>
<comment type="caution">
    <text evidence="3">The sequence shown here is derived from an EMBL/GenBank/DDBJ whole genome shotgun (WGS) entry which is preliminary data.</text>
</comment>
<dbReference type="Proteomes" id="UP000006757">
    <property type="component" value="Unassembled WGS sequence"/>
</dbReference>
<evidence type="ECO:0000313" key="3">
    <source>
        <dbReference type="EMBL" id="EKD04773.1"/>
    </source>
</evidence>
<proteinExistence type="predicted"/>
<dbReference type="EMBL" id="AMBO01000191">
    <property type="protein sequence ID" value="EKD04773.1"/>
    <property type="molecule type" value="Genomic_DNA"/>
</dbReference>
<keyword evidence="4" id="KW-1185">Reference proteome</keyword>
<dbReference type="eggNOG" id="KOG0987">
    <property type="taxonomic scope" value="Eukaryota"/>
</dbReference>
<dbReference type="InParanoid" id="K1W7B5"/>
<dbReference type="GO" id="GO:0005669">
    <property type="term" value="C:transcription factor TFIID complex"/>
    <property type="evidence" value="ECO:0007669"/>
    <property type="project" value="InterPro"/>
</dbReference>
<feature type="domain" description="Transcription initiation factor TFIID subunit 12" evidence="2">
    <location>
        <begin position="411"/>
        <end position="475"/>
    </location>
</feature>
<feature type="region of interest" description="Disordered" evidence="1">
    <location>
        <begin position="357"/>
        <end position="411"/>
    </location>
</feature>
<feature type="region of interest" description="Disordered" evidence="1">
    <location>
        <begin position="149"/>
        <end position="222"/>
    </location>
</feature>
<dbReference type="SUPFAM" id="SSF47113">
    <property type="entry name" value="Histone-fold"/>
    <property type="match status" value="1"/>
</dbReference>
<gene>
    <name evidence="3" type="ORF">A1Q2_01003</name>
</gene>